<dbReference type="InterPro" id="IPR009286">
    <property type="entry name" value="Ins_P5_2-kin"/>
</dbReference>
<dbReference type="InterPro" id="IPR043001">
    <property type="entry name" value="IP5_2-K_N_lobe"/>
</dbReference>
<dbReference type="PANTHER" id="PTHR14456:SF2">
    <property type="entry name" value="INOSITOL-PENTAKISPHOSPHATE 2-KINASE"/>
    <property type="match status" value="1"/>
</dbReference>
<evidence type="ECO:0000256" key="6">
    <source>
        <dbReference type="ARBA" id="ARBA00022777"/>
    </source>
</evidence>
<dbReference type="PANTHER" id="PTHR14456">
    <property type="entry name" value="INOSITOL POLYPHOSPHATE KINASE 1"/>
    <property type="match status" value="1"/>
</dbReference>
<accession>A0A2Z5VKQ3</accession>
<dbReference type="VEuPathDB" id="FungiDB:RhiirFUN_010467"/>
<keyword evidence="4 8" id="KW-0808">Transferase</keyword>
<gene>
    <name evidence="9" type="primary">IPK1</name>
    <name evidence="10" type="ORF">CHRIB12_LOCUS9611</name>
</gene>
<dbReference type="GO" id="GO:0032958">
    <property type="term" value="P:inositol phosphate biosynthetic process"/>
    <property type="evidence" value="ECO:0007669"/>
    <property type="project" value="TreeGrafter"/>
</dbReference>
<dbReference type="GO" id="GO:0005524">
    <property type="term" value="F:ATP binding"/>
    <property type="evidence" value="ECO:0007669"/>
    <property type="project" value="UniProtKB-KW"/>
</dbReference>
<keyword evidence="7 8" id="KW-0067">ATP-binding</keyword>
<dbReference type="EC" id="2.7.1.158" evidence="2 8"/>
<dbReference type="EMBL" id="LC339957">
    <property type="protein sequence ID" value="BBB37602.1"/>
    <property type="molecule type" value="mRNA"/>
</dbReference>
<dbReference type="Pfam" id="PF06090">
    <property type="entry name" value="Ins_P5_2-kin"/>
    <property type="match status" value="2"/>
</dbReference>
<keyword evidence="5 8" id="KW-0547">Nucleotide-binding</keyword>
<keyword evidence="6 8" id="KW-0418">Kinase</keyword>
<dbReference type="OrthoDB" id="272370at2759"/>
<evidence type="ECO:0000256" key="3">
    <source>
        <dbReference type="ARBA" id="ARBA00014846"/>
    </source>
</evidence>
<dbReference type="Proteomes" id="UP000684084">
    <property type="component" value="Unassembled WGS sequence"/>
</dbReference>
<dbReference type="EMBL" id="CAGKOT010000018">
    <property type="protein sequence ID" value="CAB5363613.1"/>
    <property type="molecule type" value="Genomic_DNA"/>
</dbReference>
<proteinExistence type="evidence at transcript level"/>
<sequence>MARVETIPELYNTTLWKFKAEGNANITLSYVGENARFSATVLRLRKDNQLDTIIDPQYFTYSYANFIMKPLIGDKYVGESILLEVQPEFLKALSKSVLKIRSNKRTQKDIDHNQKYAILTPDHTVFPSNISPTLSVELKYLKRGPTDDVTRYCPLDLFSLEDKRIRKAIEALIDCPGSNLKLFIQGLQIEIGKENWLTSLCEFFEIGYPELDDKKQHYVIDMLIVLLIQVIMKEQYLFRRLKILQKTLDELDIEGINKLLITLRPKLSEPLLEEWKLIVDEYMKRTTANNSNNENVLEFMSTMENKQIHQRIYEYLMSATLKDCSIIFSFRKSDIRDFAEQKSHSSQIFQNKERLQQISLSETQSPISDSLNKYPYDNYLDKPYVYKVNVIDLDPKPLAKLPYYQELDAKIVENYLKCGATNNKCSE</sequence>
<dbReference type="GO" id="GO:0035299">
    <property type="term" value="F:inositol-1,3,4,5,6-pentakisphosphate 2-kinase activity"/>
    <property type="evidence" value="ECO:0007669"/>
    <property type="project" value="UniProtKB-EC"/>
</dbReference>
<evidence type="ECO:0000313" key="9">
    <source>
        <dbReference type="EMBL" id="BBB37602.1"/>
    </source>
</evidence>
<dbReference type="AlphaFoldDB" id="A0A2Z5VKQ3"/>
<organism evidence="9">
    <name type="scientific">Rhizophagus irregularis</name>
    <dbReference type="NCBI Taxonomy" id="588596"/>
    <lineage>
        <taxon>Eukaryota</taxon>
        <taxon>Fungi</taxon>
        <taxon>Fungi incertae sedis</taxon>
        <taxon>Mucoromycota</taxon>
        <taxon>Glomeromycotina</taxon>
        <taxon>Glomeromycetes</taxon>
        <taxon>Glomerales</taxon>
        <taxon>Glomeraceae</taxon>
        <taxon>Rhizophagus</taxon>
    </lineage>
</organism>
<name>A0A2Z5VKQ3_9GLOM</name>
<reference evidence="9" key="1">
    <citation type="submission" date="2017-11" db="EMBL/GenBank/DDBJ databases">
        <title>How do you handle phosphate - fine-tuning of phosphate acquisition and transport in mycorrhizal symbiosis.</title>
        <authorList>
            <person name="Ezawa T."/>
            <person name="Saito K."/>
        </authorList>
    </citation>
    <scope>NUCLEOTIDE SEQUENCE</scope>
    <source>
        <strain evidence="9">DAOM 181602</strain>
    </source>
</reference>
<dbReference type="VEuPathDB" id="FungiDB:FUN_006546"/>
<evidence type="ECO:0000256" key="5">
    <source>
        <dbReference type="ARBA" id="ARBA00022741"/>
    </source>
</evidence>
<evidence type="ECO:0000256" key="4">
    <source>
        <dbReference type="ARBA" id="ARBA00022679"/>
    </source>
</evidence>
<evidence type="ECO:0000313" key="10">
    <source>
        <dbReference type="EMBL" id="CAB5363613.1"/>
    </source>
</evidence>
<dbReference type="VEuPathDB" id="FungiDB:RhiirA1_539665"/>
<comment type="catalytic activity">
    <reaction evidence="1 8">
        <text>1D-myo-inositol 1,3,4,5,6-pentakisphosphate + ATP = 1D-myo-inositol hexakisphosphate + ADP + H(+)</text>
        <dbReference type="Rhea" id="RHEA:20313"/>
        <dbReference type="ChEBI" id="CHEBI:15378"/>
        <dbReference type="ChEBI" id="CHEBI:30616"/>
        <dbReference type="ChEBI" id="CHEBI:57733"/>
        <dbReference type="ChEBI" id="CHEBI:58130"/>
        <dbReference type="ChEBI" id="CHEBI:456216"/>
        <dbReference type="EC" id="2.7.1.158"/>
    </reaction>
</comment>
<comment type="domain">
    <text evidence="8">The EXKPK motif is conserved in inositol-pentakisphosphate 2-kinases of both family 1 and 2.</text>
</comment>
<reference evidence="10" key="2">
    <citation type="submission" date="2020-05" db="EMBL/GenBank/DDBJ databases">
        <authorList>
            <person name="Rincon C."/>
            <person name="Sanders R I."/>
            <person name="Robbins C."/>
            <person name="Chaturvedi A."/>
        </authorList>
    </citation>
    <scope>NUCLEOTIDE SEQUENCE</scope>
    <source>
        <strain evidence="10">CHB12</strain>
    </source>
</reference>
<evidence type="ECO:0000256" key="2">
    <source>
        <dbReference type="ARBA" id="ARBA00012023"/>
    </source>
</evidence>
<dbReference type="GO" id="GO:0005634">
    <property type="term" value="C:nucleus"/>
    <property type="evidence" value="ECO:0007669"/>
    <property type="project" value="TreeGrafter"/>
</dbReference>
<evidence type="ECO:0000256" key="8">
    <source>
        <dbReference type="RuleBase" id="RU364126"/>
    </source>
</evidence>
<dbReference type="Gene3D" id="3.30.200.110">
    <property type="entry name" value="Inositol-pentakisphosphate 2-kinase, N-lobe"/>
    <property type="match status" value="2"/>
</dbReference>
<protein>
    <recommendedName>
        <fullName evidence="3 8">Inositol-pentakisphosphate 2-kinase</fullName>
        <ecNumber evidence="2 8">2.7.1.158</ecNumber>
    </recommendedName>
</protein>
<comment type="function">
    <text evidence="8">Phosphorylates Ins(1,3,4,5,6)P5 at position 2 to form Ins(1,2,3,4,5,6)P6 (InsP6 or phytate).</text>
</comment>
<evidence type="ECO:0000256" key="7">
    <source>
        <dbReference type="ARBA" id="ARBA00022840"/>
    </source>
</evidence>
<evidence type="ECO:0000256" key="1">
    <source>
        <dbReference type="ARBA" id="ARBA00001774"/>
    </source>
</evidence>